<gene>
    <name evidence="2" type="ORF">IB285_01620</name>
</gene>
<dbReference type="EMBL" id="JACXLC010000001">
    <property type="protein sequence ID" value="MBD2840949.1"/>
    <property type="molecule type" value="Genomic_DNA"/>
</dbReference>
<evidence type="ECO:0000256" key="1">
    <source>
        <dbReference type="SAM" id="SignalP"/>
    </source>
</evidence>
<comment type="caution">
    <text evidence="2">The sequence shown here is derived from an EMBL/GenBank/DDBJ whole genome shotgun (WGS) entry which is preliminary data.</text>
</comment>
<keyword evidence="1" id="KW-0732">Signal</keyword>
<organism evidence="2 3">
    <name type="scientific">Erythrobacter rubeus</name>
    <dbReference type="NCBI Taxonomy" id="2760803"/>
    <lineage>
        <taxon>Bacteria</taxon>
        <taxon>Pseudomonadati</taxon>
        <taxon>Pseudomonadota</taxon>
        <taxon>Alphaproteobacteria</taxon>
        <taxon>Sphingomonadales</taxon>
        <taxon>Erythrobacteraceae</taxon>
        <taxon>Erythrobacter/Porphyrobacter group</taxon>
        <taxon>Erythrobacter</taxon>
    </lineage>
</organism>
<dbReference type="Gene3D" id="3.30.10.10">
    <property type="entry name" value="Trypsin Inhibitor V, subunit A"/>
    <property type="match status" value="1"/>
</dbReference>
<keyword evidence="3" id="KW-1185">Reference proteome</keyword>
<dbReference type="RefSeq" id="WP_190786530.1">
    <property type="nucleotide sequence ID" value="NZ_JACXLC010000001.1"/>
</dbReference>
<name>A0ABR8KR80_9SPHN</name>
<dbReference type="PROSITE" id="PS51257">
    <property type="entry name" value="PROKAR_LIPOPROTEIN"/>
    <property type="match status" value="1"/>
</dbReference>
<accession>A0ABR8KR80</accession>
<evidence type="ECO:0000313" key="2">
    <source>
        <dbReference type="EMBL" id="MBD2840949.1"/>
    </source>
</evidence>
<dbReference type="Proteomes" id="UP000635384">
    <property type="component" value="Unassembled WGS sequence"/>
</dbReference>
<proteinExistence type="predicted"/>
<feature type="signal peptide" evidence="1">
    <location>
        <begin position="1"/>
        <end position="21"/>
    </location>
</feature>
<protein>
    <recommendedName>
        <fullName evidence="4">Peptidase inhibitor I78 family protein</fullName>
    </recommendedName>
</protein>
<reference evidence="2 3" key="1">
    <citation type="submission" date="2020-09" db="EMBL/GenBank/DDBJ databases">
        <authorList>
            <person name="Yoon J.-W."/>
        </authorList>
    </citation>
    <scope>NUCLEOTIDE SEQUENCE [LARGE SCALE GENOMIC DNA]</scope>
    <source>
        <strain evidence="2 3">KMU-140</strain>
    </source>
</reference>
<sequence length="116" mass="12098">MRAAGTCKGRVLSLLLAGALAGCSTTEPSPTTARAQGGEEAVEKFLRANRACTDDSLEQFVGREATTRTLAEIEATSGALSLRLLPVGEPVSAEGATGRLSIELDQDNRITRAYCG</sequence>
<dbReference type="Pfam" id="PF11720">
    <property type="entry name" value="Inhibitor_I78"/>
    <property type="match status" value="1"/>
</dbReference>
<feature type="chain" id="PRO_5046147414" description="Peptidase inhibitor I78 family protein" evidence="1">
    <location>
        <begin position="22"/>
        <end position="116"/>
    </location>
</feature>
<evidence type="ECO:0000313" key="3">
    <source>
        <dbReference type="Proteomes" id="UP000635384"/>
    </source>
</evidence>
<dbReference type="InterPro" id="IPR021719">
    <property type="entry name" value="Prot_inh_I78"/>
</dbReference>
<evidence type="ECO:0008006" key="4">
    <source>
        <dbReference type="Google" id="ProtNLM"/>
    </source>
</evidence>